<dbReference type="AlphaFoldDB" id="X1HSH2"/>
<sequence>MNNYENITWEEFYKVLKDYRDKFFTGHMPEEKYYIEISTEINGLAIPEKATHADSILLFLNRWKCFIYQKELFINLLVNWINNNKSQLENLSVFTIENIDLAVNSENIDFIYNSLMDFKNNGIVTMSDAAASKISHLMIPKLFLMWDKNI</sequence>
<organism evidence="1">
    <name type="scientific">marine sediment metagenome</name>
    <dbReference type="NCBI Taxonomy" id="412755"/>
    <lineage>
        <taxon>unclassified sequences</taxon>
        <taxon>metagenomes</taxon>
        <taxon>ecological metagenomes</taxon>
    </lineage>
</organism>
<feature type="non-terminal residue" evidence="1">
    <location>
        <position position="150"/>
    </location>
</feature>
<evidence type="ECO:0000313" key="1">
    <source>
        <dbReference type="EMBL" id="GAH59985.1"/>
    </source>
</evidence>
<gene>
    <name evidence="1" type="ORF">S03H2_28902</name>
</gene>
<name>X1HSH2_9ZZZZ</name>
<reference evidence="1" key="1">
    <citation type="journal article" date="2014" name="Front. Microbiol.">
        <title>High frequency of phylogenetically diverse reductive dehalogenase-homologous genes in deep subseafloor sedimentary metagenomes.</title>
        <authorList>
            <person name="Kawai M."/>
            <person name="Futagami T."/>
            <person name="Toyoda A."/>
            <person name="Takaki Y."/>
            <person name="Nishi S."/>
            <person name="Hori S."/>
            <person name="Arai W."/>
            <person name="Tsubouchi T."/>
            <person name="Morono Y."/>
            <person name="Uchiyama I."/>
            <person name="Ito T."/>
            <person name="Fujiyama A."/>
            <person name="Inagaki F."/>
            <person name="Takami H."/>
        </authorList>
    </citation>
    <scope>NUCLEOTIDE SEQUENCE</scope>
    <source>
        <strain evidence="1">Expedition CK06-06</strain>
    </source>
</reference>
<dbReference type="EMBL" id="BARU01017417">
    <property type="protein sequence ID" value="GAH59985.1"/>
    <property type="molecule type" value="Genomic_DNA"/>
</dbReference>
<protein>
    <submittedName>
        <fullName evidence="1">Uncharacterized protein</fullName>
    </submittedName>
</protein>
<comment type="caution">
    <text evidence="1">The sequence shown here is derived from an EMBL/GenBank/DDBJ whole genome shotgun (WGS) entry which is preliminary data.</text>
</comment>
<accession>X1HSH2</accession>
<proteinExistence type="predicted"/>